<reference evidence="6" key="2">
    <citation type="submission" date="2021-04" db="EMBL/GenBank/DDBJ databases">
        <authorList>
            <person name="Gilroy R."/>
        </authorList>
    </citation>
    <scope>NUCLEOTIDE SEQUENCE</scope>
    <source>
        <strain evidence="6">421</strain>
    </source>
</reference>
<dbReference type="EMBL" id="DXGE01000006">
    <property type="protein sequence ID" value="HIW85080.1"/>
    <property type="molecule type" value="Genomic_DNA"/>
</dbReference>
<dbReference type="Pfam" id="PF13614">
    <property type="entry name" value="AAA_31"/>
    <property type="match status" value="1"/>
</dbReference>
<dbReference type="FunFam" id="3.40.50.300:FF:000285">
    <property type="entry name" value="Sporulation initiation inhibitor Soj"/>
    <property type="match status" value="1"/>
</dbReference>
<comment type="subunit">
    <text evidence="3">Dimerizes in the presence of ATP but not ADP; ATP-binding is required for double-stranded (ds)DNA-binding. Interacts with DnaA.</text>
</comment>
<gene>
    <name evidence="6" type="ORF">IAA48_01145</name>
</gene>
<comment type="caution">
    <text evidence="6">The sequence shown here is derived from an EMBL/GenBank/DDBJ whole genome shotgun (WGS) entry which is preliminary data.</text>
</comment>
<accession>A0A9D1UG01</accession>
<evidence type="ECO:0000259" key="5">
    <source>
        <dbReference type="Pfam" id="PF13614"/>
    </source>
</evidence>
<evidence type="ECO:0000256" key="2">
    <source>
        <dbReference type="ARBA" id="ARBA00049360"/>
    </source>
</evidence>
<comment type="similarity">
    <text evidence="1">Belongs to the ParA family.</text>
</comment>
<dbReference type="SUPFAM" id="SSF52540">
    <property type="entry name" value="P-loop containing nucleoside triphosphate hydrolases"/>
    <property type="match status" value="1"/>
</dbReference>
<evidence type="ECO:0000256" key="3">
    <source>
        <dbReference type="ARBA" id="ARBA00062323"/>
    </source>
</evidence>
<evidence type="ECO:0000256" key="4">
    <source>
        <dbReference type="ARBA" id="ARBA00071824"/>
    </source>
</evidence>
<dbReference type="Proteomes" id="UP000824205">
    <property type="component" value="Unassembled WGS sequence"/>
</dbReference>
<proteinExistence type="inferred from homology"/>
<sequence>MGKTIAIFNQKGGVGKTTTCVNLAAALGNKGKKTLLVDVDPQGNSTSGVGIDKTDIEYSTYDILINKVPARGIMLETGFKNLFLLPANMNLAGAELELAESEQRFHALKKAISPLTVDFDFIIIDCPPSLGLLSLNALTASDTLIVPLQCEYYALEGLSQLLSTVRTVKQHYNEHLELEGVVYTMYDSRLRLNQQVIDEVNKYFPNKAYKTMIPRSVKLAEAPSFGKPVIYYEKYCKASFAYKRLADEIIKAQ</sequence>
<organism evidence="6 7">
    <name type="scientific">Candidatus Eubacterium faecipullorum</name>
    <dbReference type="NCBI Taxonomy" id="2838571"/>
    <lineage>
        <taxon>Bacteria</taxon>
        <taxon>Bacillati</taxon>
        <taxon>Bacillota</taxon>
        <taxon>Clostridia</taxon>
        <taxon>Eubacteriales</taxon>
        <taxon>Eubacteriaceae</taxon>
        <taxon>Eubacterium</taxon>
    </lineage>
</organism>
<feature type="domain" description="AAA" evidence="5">
    <location>
        <begin position="3"/>
        <end position="177"/>
    </location>
</feature>
<evidence type="ECO:0000256" key="1">
    <source>
        <dbReference type="ARBA" id="ARBA00006976"/>
    </source>
</evidence>
<protein>
    <recommendedName>
        <fullName evidence="4">Sporulation initiation inhibitor protein Soj</fullName>
    </recommendedName>
</protein>
<dbReference type="InterPro" id="IPR025669">
    <property type="entry name" value="AAA_dom"/>
</dbReference>
<evidence type="ECO:0000313" key="6">
    <source>
        <dbReference type="EMBL" id="HIW85080.1"/>
    </source>
</evidence>
<comment type="catalytic activity">
    <reaction evidence="2">
        <text>ATP + H2O = ADP + phosphate + H(+)</text>
        <dbReference type="Rhea" id="RHEA:13065"/>
        <dbReference type="ChEBI" id="CHEBI:15377"/>
        <dbReference type="ChEBI" id="CHEBI:15378"/>
        <dbReference type="ChEBI" id="CHEBI:30616"/>
        <dbReference type="ChEBI" id="CHEBI:43474"/>
        <dbReference type="ChEBI" id="CHEBI:456216"/>
    </reaction>
</comment>
<name>A0A9D1UG01_9FIRM</name>
<dbReference type="InterPro" id="IPR027417">
    <property type="entry name" value="P-loop_NTPase"/>
</dbReference>
<dbReference type="AlphaFoldDB" id="A0A9D1UG01"/>
<dbReference type="CDD" id="cd02042">
    <property type="entry name" value="ParAB_family"/>
    <property type="match status" value="1"/>
</dbReference>
<evidence type="ECO:0000313" key="7">
    <source>
        <dbReference type="Proteomes" id="UP000824205"/>
    </source>
</evidence>
<dbReference type="PIRSF" id="PIRSF009320">
    <property type="entry name" value="Nuc_binding_HP_1000"/>
    <property type="match status" value="1"/>
</dbReference>
<dbReference type="PANTHER" id="PTHR13696">
    <property type="entry name" value="P-LOOP CONTAINING NUCLEOSIDE TRIPHOSPHATE HYDROLASE"/>
    <property type="match status" value="1"/>
</dbReference>
<dbReference type="InterPro" id="IPR050678">
    <property type="entry name" value="DNA_Partitioning_ATPase"/>
</dbReference>
<dbReference type="Gene3D" id="3.40.50.300">
    <property type="entry name" value="P-loop containing nucleotide triphosphate hydrolases"/>
    <property type="match status" value="1"/>
</dbReference>
<reference evidence="6" key="1">
    <citation type="journal article" date="2021" name="PeerJ">
        <title>Extensive microbial diversity within the chicken gut microbiome revealed by metagenomics and culture.</title>
        <authorList>
            <person name="Gilroy R."/>
            <person name="Ravi A."/>
            <person name="Getino M."/>
            <person name="Pursley I."/>
            <person name="Horton D.L."/>
            <person name="Alikhan N.F."/>
            <person name="Baker D."/>
            <person name="Gharbi K."/>
            <person name="Hall N."/>
            <person name="Watson M."/>
            <person name="Adriaenssens E.M."/>
            <person name="Foster-Nyarko E."/>
            <person name="Jarju S."/>
            <person name="Secka A."/>
            <person name="Antonio M."/>
            <person name="Oren A."/>
            <person name="Chaudhuri R.R."/>
            <person name="La Ragione R."/>
            <person name="Hildebrand F."/>
            <person name="Pallen M.J."/>
        </authorList>
    </citation>
    <scope>NUCLEOTIDE SEQUENCE</scope>
    <source>
        <strain evidence="6">421</strain>
    </source>
</reference>
<dbReference type="PANTHER" id="PTHR13696:SF52">
    <property type="entry name" value="PARA FAMILY PROTEIN CT_582"/>
    <property type="match status" value="1"/>
</dbReference>